<comment type="caution">
    <text evidence="1">The sequence shown here is derived from an EMBL/GenBank/DDBJ whole genome shotgun (WGS) entry which is preliminary data.</text>
</comment>
<reference evidence="2" key="1">
    <citation type="submission" date="2017-07" db="EMBL/GenBank/DDBJ databases">
        <title>Draft genome sequence of Effusibacillus lacus strain skLN1.</title>
        <authorList>
            <person name="Watanabe M."/>
            <person name="Kojima H."/>
            <person name="Fukui M."/>
        </authorList>
    </citation>
    <scope>NUCLEOTIDE SEQUENCE [LARGE SCALE GENOMIC DNA]</scope>
    <source>
        <strain evidence="2">skLN1</strain>
    </source>
</reference>
<proteinExistence type="predicted"/>
<name>A0A292YR25_9BACL</name>
<dbReference type="Proteomes" id="UP000217785">
    <property type="component" value="Unassembled WGS sequence"/>
</dbReference>
<evidence type="ECO:0000313" key="2">
    <source>
        <dbReference type="Proteomes" id="UP000217785"/>
    </source>
</evidence>
<evidence type="ECO:0000313" key="1">
    <source>
        <dbReference type="EMBL" id="GAX91361.1"/>
    </source>
</evidence>
<dbReference type="EMBL" id="BDUF01000095">
    <property type="protein sequence ID" value="GAX91361.1"/>
    <property type="molecule type" value="Genomic_DNA"/>
</dbReference>
<protein>
    <submittedName>
        <fullName evidence="1">Uncharacterized protein</fullName>
    </submittedName>
</protein>
<gene>
    <name evidence="1" type="ORF">EFBL_3030</name>
</gene>
<sequence length="90" mass="10088">MTFLTMFALGFIPVFLLFALFQKSLPPLQNPSAKRIGKGPFEYAVIVKNQPMKIVVANSLEEALSQFEGVELENVFIRVGGNWLKERNAS</sequence>
<keyword evidence="2" id="KW-1185">Reference proteome</keyword>
<dbReference type="AlphaFoldDB" id="A0A292YR25"/>
<organism evidence="1 2">
    <name type="scientific">Effusibacillus lacus</name>
    <dbReference type="NCBI Taxonomy" id="1348429"/>
    <lineage>
        <taxon>Bacteria</taxon>
        <taxon>Bacillati</taxon>
        <taxon>Bacillota</taxon>
        <taxon>Bacilli</taxon>
        <taxon>Bacillales</taxon>
        <taxon>Alicyclobacillaceae</taxon>
        <taxon>Effusibacillus</taxon>
    </lineage>
</organism>
<dbReference type="RefSeq" id="WP_096183081.1">
    <property type="nucleotide sequence ID" value="NZ_BDUF01000095.1"/>
</dbReference>
<accession>A0A292YR25</accession>